<accession>A0A7K2IU08</accession>
<dbReference type="GO" id="GO:0003824">
    <property type="term" value="F:catalytic activity"/>
    <property type="evidence" value="ECO:0007669"/>
    <property type="project" value="UniProtKB-ARBA"/>
</dbReference>
<dbReference type="GO" id="GO:0046872">
    <property type="term" value="F:metal ion binding"/>
    <property type="evidence" value="ECO:0007669"/>
    <property type="project" value="UniProtKB-KW"/>
</dbReference>
<dbReference type="SUPFAM" id="SSF54826">
    <property type="entry name" value="Enolase N-terminal domain-like"/>
    <property type="match status" value="1"/>
</dbReference>
<dbReference type="SUPFAM" id="SSF51604">
    <property type="entry name" value="Enolase C-terminal domain-like"/>
    <property type="match status" value="1"/>
</dbReference>
<gene>
    <name evidence="3" type="ORF">GTW20_14055</name>
</gene>
<dbReference type="InterPro" id="IPR029065">
    <property type="entry name" value="Enolase_C-like"/>
</dbReference>
<evidence type="ECO:0000313" key="4">
    <source>
        <dbReference type="Proteomes" id="UP000467124"/>
    </source>
</evidence>
<dbReference type="SMART" id="SM00922">
    <property type="entry name" value="MR_MLE"/>
    <property type="match status" value="1"/>
</dbReference>
<dbReference type="SFLD" id="SFLDS00001">
    <property type="entry name" value="Enolase"/>
    <property type="match status" value="1"/>
</dbReference>
<dbReference type="PANTHER" id="PTHR48073:SF2">
    <property type="entry name" value="O-SUCCINYLBENZOATE SYNTHASE"/>
    <property type="match status" value="1"/>
</dbReference>
<dbReference type="InterPro" id="IPR036849">
    <property type="entry name" value="Enolase-like_C_sf"/>
</dbReference>
<evidence type="ECO:0000256" key="1">
    <source>
        <dbReference type="ARBA" id="ARBA00022723"/>
    </source>
</evidence>
<organism evidence="3 4">
    <name type="scientific">Nocardiopsis alba</name>
    <dbReference type="NCBI Taxonomy" id="53437"/>
    <lineage>
        <taxon>Bacteria</taxon>
        <taxon>Bacillati</taxon>
        <taxon>Actinomycetota</taxon>
        <taxon>Actinomycetes</taxon>
        <taxon>Streptosporangiales</taxon>
        <taxon>Nocardiopsidaceae</taxon>
        <taxon>Nocardiopsis</taxon>
    </lineage>
</organism>
<sequence length="405" mass="43843">MSESGARLYRAAPPMLVRFDHPAARRSTADGLVLSLTVDGTTGVGECAPRSYVTGETTASVGEALLRVPMDRLFARLRSVPPEDLLERLREAPFEEVFAEVLSPAVAGGAPGRNNNLICLIETAVLDLIARRLDLPATDLVPDPIRTSSEPSMLPISQVLDLGTDVDTFLNERGPFHFVKVKASTDLERDVRTITAIRERLGPEIPVMVDANMSWTSETAVPNALRLRDVGVDLLEEPLPPRSWKDLRVLRRETGVRVMLDESILTLADARTAVDTEACDAVNVRVAKNGGLSASSRLISYARGTGLAFQIGVQVAEVGPLINAGRALAFRAPDALTVEAGQSDRFFADSDVIVSPRPLVDRRTNTLAPPPGPGFGMRLNASAERWASRSWAHDRWIPASSEVTS</sequence>
<proteinExistence type="predicted"/>
<name>A0A7K2IU08_9ACTN</name>
<dbReference type="RefSeq" id="WP_161111156.1">
    <property type="nucleotide sequence ID" value="NZ_JBIAHT010000002.1"/>
</dbReference>
<dbReference type="GO" id="GO:0009063">
    <property type="term" value="P:amino acid catabolic process"/>
    <property type="evidence" value="ECO:0007669"/>
    <property type="project" value="InterPro"/>
</dbReference>
<feature type="domain" description="Mandelate racemase/muconate lactonizing enzyme C-terminal" evidence="2">
    <location>
        <begin position="166"/>
        <end position="257"/>
    </location>
</feature>
<dbReference type="Pfam" id="PF13378">
    <property type="entry name" value="MR_MLE_C"/>
    <property type="match status" value="1"/>
</dbReference>
<dbReference type="AlphaFoldDB" id="A0A7K2IU08"/>
<dbReference type="PROSITE" id="PS00909">
    <property type="entry name" value="MR_MLE_2"/>
    <property type="match status" value="1"/>
</dbReference>
<dbReference type="InterPro" id="IPR013342">
    <property type="entry name" value="Mandelate_racemase_C"/>
</dbReference>
<dbReference type="PANTHER" id="PTHR48073">
    <property type="entry name" value="O-SUCCINYLBENZOATE SYNTHASE-RELATED"/>
    <property type="match status" value="1"/>
</dbReference>
<dbReference type="Gene3D" id="3.30.390.10">
    <property type="entry name" value="Enolase-like, N-terminal domain"/>
    <property type="match status" value="1"/>
</dbReference>
<dbReference type="InterPro" id="IPR029017">
    <property type="entry name" value="Enolase-like_N"/>
</dbReference>
<reference evidence="3 4" key="1">
    <citation type="journal article" date="2019" name="Nat. Commun.">
        <title>The antimicrobial potential of Streptomyces from insect microbiomes.</title>
        <authorList>
            <person name="Chevrette M.G."/>
            <person name="Carlson C.M."/>
            <person name="Ortega H.E."/>
            <person name="Thomas C."/>
            <person name="Ananiev G.E."/>
            <person name="Barns K.J."/>
            <person name="Book A.J."/>
            <person name="Cagnazzo J."/>
            <person name="Carlos C."/>
            <person name="Flanigan W."/>
            <person name="Grubbs K.J."/>
            <person name="Horn H.A."/>
            <person name="Hoffmann F.M."/>
            <person name="Klassen J.L."/>
            <person name="Knack J.J."/>
            <person name="Lewin G.R."/>
            <person name="McDonald B.R."/>
            <person name="Muller L."/>
            <person name="Melo W.G.P."/>
            <person name="Pinto-Tomas A.A."/>
            <person name="Schmitz A."/>
            <person name="Wendt-Pienkowski E."/>
            <person name="Wildman S."/>
            <person name="Zhao M."/>
            <person name="Zhang F."/>
            <person name="Bugni T.S."/>
            <person name="Andes D.R."/>
            <person name="Pupo M.T."/>
            <person name="Currie C.R."/>
        </authorList>
    </citation>
    <scope>NUCLEOTIDE SEQUENCE [LARGE SCALE GENOMIC DNA]</scope>
    <source>
        <strain evidence="3 4">SID5840</strain>
    </source>
</reference>
<comment type="caution">
    <text evidence="3">The sequence shown here is derived from an EMBL/GenBank/DDBJ whole genome shotgun (WGS) entry which is preliminary data.</text>
</comment>
<evidence type="ECO:0000313" key="3">
    <source>
        <dbReference type="EMBL" id="MYR33357.1"/>
    </source>
</evidence>
<dbReference type="EMBL" id="WWHY01000001">
    <property type="protein sequence ID" value="MYR33357.1"/>
    <property type="molecule type" value="Genomic_DNA"/>
</dbReference>
<dbReference type="Gene3D" id="3.20.20.120">
    <property type="entry name" value="Enolase-like C-terminal domain"/>
    <property type="match status" value="1"/>
</dbReference>
<dbReference type="Proteomes" id="UP000467124">
    <property type="component" value="Unassembled WGS sequence"/>
</dbReference>
<evidence type="ECO:0000259" key="2">
    <source>
        <dbReference type="SMART" id="SM00922"/>
    </source>
</evidence>
<dbReference type="InterPro" id="IPR018110">
    <property type="entry name" value="Mandel_Rmase/mucon_lact_enz_CS"/>
</dbReference>
<keyword evidence="1" id="KW-0479">Metal-binding</keyword>
<protein>
    <submittedName>
        <fullName evidence="3">Mandelate racemase</fullName>
    </submittedName>
</protein>